<keyword evidence="3" id="KW-0012">Acyltransferase</keyword>
<protein>
    <submittedName>
        <fullName evidence="3">Acyltransferase</fullName>
    </submittedName>
</protein>
<organism evidence="3 4">
    <name type="scientific">Flavobacterium solisilvae</name>
    <dbReference type="NCBI Taxonomy" id="1852019"/>
    <lineage>
        <taxon>Bacteria</taxon>
        <taxon>Pseudomonadati</taxon>
        <taxon>Bacteroidota</taxon>
        <taxon>Flavobacteriia</taxon>
        <taxon>Flavobacteriales</taxon>
        <taxon>Flavobacteriaceae</taxon>
        <taxon>Flavobacterium</taxon>
    </lineage>
</organism>
<feature type="transmembrane region" description="Helical" evidence="1">
    <location>
        <begin position="86"/>
        <end position="104"/>
    </location>
</feature>
<evidence type="ECO:0000313" key="4">
    <source>
        <dbReference type="Proteomes" id="UP000767947"/>
    </source>
</evidence>
<dbReference type="InterPro" id="IPR050879">
    <property type="entry name" value="Acyltransferase_3"/>
</dbReference>
<comment type="caution">
    <text evidence="3">The sequence shown here is derived from an EMBL/GenBank/DDBJ whole genome shotgun (WGS) entry which is preliminary data.</text>
</comment>
<proteinExistence type="predicted"/>
<dbReference type="Pfam" id="PF01757">
    <property type="entry name" value="Acyl_transf_3"/>
    <property type="match status" value="1"/>
</dbReference>
<reference evidence="3 4" key="1">
    <citation type="submission" date="2020-02" db="EMBL/GenBank/DDBJ databases">
        <title>Flavobacterium sp. genome.</title>
        <authorList>
            <person name="Jung H.S."/>
            <person name="Baek J.H."/>
            <person name="Jeon C.O."/>
        </authorList>
    </citation>
    <scope>NUCLEOTIDE SEQUENCE [LARGE SCALE GENOMIC DNA]</scope>
    <source>
        <strain evidence="3 4">SE-s27</strain>
    </source>
</reference>
<dbReference type="GO" id="GO:0016746">
    <property type="term" value="F:acyltransferase activity"/>
    <property type="evidence" value="ECO:0007669"/>
    <property type="project" value="UniProtKB-KW"/>
</dbReference>
<gene>
    <name evidence="3" type="ORF">G6042_05595</name>
</gene>
<sequence>MERIPNITGLRFFLAFLVVIFHVSEFCSKHEIPFYNSLPVFNKGYEAVCVFFSLSGFLIIRQLYVEKELQNTISLKNFYTRRILRIFPLYFLILFFGLIYYKYILSNFGFSGSFNDDYNLYEGLLLSVFFMPNVFASLYSPGGIIEVLWSIGVEEQFYLFIAPFLLLFPLRRHLYFLLFFTIGFFAFYYGVEGNFFARFNMLFFYFTASGIVSILVLKCSYLFNNKIVASVLFLMFGVYFTTNFFNDLLSNANYNFISMLLFSMVIGFLSVKKYLFLNNRLITYLGKISYGIYVYHSIVIQFLGLVYIKIFAGFRIDYFIIVGFYNVFVIVLTIIISHFSYQYFEKFFMNLYRKKLISS</sequence>
<dbReference type="InterPro" id="IPR002656">
    <property type="entry name" value="Acyl_transf_3_dom"/>
</dbReference>
<feature type="transmembrane region" description="Helical" evidence="1">
    <location>
        <begin position="227"/>
        <end position="246"/>
    </location>
</feature>
<feature type="transmembrane region" description="Helical" evidence="1">
    <location>
        <begin position="44"/>
        <end position="65"/>
    </location>
</feature>
<dbReference type="Proteomes" id="UP000767947">
    <property type="component" value="Unassembled WGS sequence"/>
</dbReference>
<feature type="transmembrane region" description="Helical" evidence="1">
    <location>
        <begin position="318"/>
        <end position="344"/>
    </location>
</feature>
<keyword evidence="1" id="KW-0812">Transmembrane</keyword>
<feature type="domain" description="Acyltransferase 3" evidence="2">
    <location>
        <begin position="5"/>
        <end position="336"/>
    </location>
</feature>
<feature type="transmembrane region" description="Helical" evidence="1">
    <location>
        <begin position="7"/>
        <end position="24"/>
    </location>
</feature>
<keyword evidence="1" id="KW-1133">Transmembrane helix</keyword>
<dbReference type="RefSeq" id="WP_169523322.1">
    <property type="nucleotide sequence ID" value="NZ_JAAMPT010000203.1"/>
</dbReference>
<feature type="transmembrane region" description="Helical" evidence="1">
    <location>
        <begin position="203"/>
        <end position="220"/>
    </location>
</feature>
<keyword evidence="4" id="KW-1185">Reference proteome</keyword>
<feature type="transmembrane region" description="Helical" evidence="1">
    <location>
        <begin position="292"/>
        <end position="312"/>
    </location>
</feature>
<evidence type="ECO:0000256" key="1">
    <source>
        <dbReference type="SAM" id="Phobius"/>
    </source>
</evidence>
<feature type="transmembrane region" description="Helical" evidence="1">
    <location>
        <begin position="174"/>
        <end position="191"/>
    </location>
</feature>
<keyword evidence="3" id="KW-0808">Transferase</keyword>
<evidence type="ECO:0000259" key="2">
    <source>
        <dbReference type="Pfam" id="PF01757"/>
    </source>
</evidence>
<name>A0ABX1QTT8_9FLAO</name>
<feature type="transmembrane region" description="Helical" evidence="1">
    <location>
        <begin position="252"/>
        <end position="271"/>
    </location>
</feature>
<accession>A0ABX1QTT8</accession>
<dbReference type="EMBL" id="JAAMPT010000203">
    <property type="protein sequence ID" value="NMH24738.1"/>
    <property type="molecule type" value="Genomic_DNA"/>
</dbReference>
<dbReference type="PANTHER" id="PTHR23028:SF53">
    <property type="entry name" value="ACYL_TRANSF_3 DOMAIN-CONTAINING PROTEIN"/>
    <property type="match status" value="1"/>
</dbReference>
<keyword evidence="1" id="KW-0472">Membrane</keyword>
<dbReference type="PANTHER" id="PTHR23028">
    <property type="entry name" value="ACETYLTRANSFERASE"/>
    <property type="match status" value="1"/>
</dbReference>
<evidence type="ECO:0000313" key="3">
    <source>
        <dbReference type="EMBL" id="NMH24738.1"/>
    </source>
</evidence>